<evidence type="ECO:0000313" key="2">
    <source>
        <dbReference type="EMBL" id="GAA5817891.1"/>
    </source>
</evidence>
<feature type="compositionally biased region" description="Low complexity" evidence="1">
    <location>
        <begin position="166"/>
        <end position="177"/>
    </location>
</feature>
<protein>
    <recommendedName>
        <fullName evidence="4">Transposase</fullName>
    </recommendedName>
</protein>
<dbReference type="Proteomes" id="UP001473302">
    <property type="component" value="Unassembled WGS sequence"/>
</dbReference>
<proteinExistence type="predicted"/>
<comment type="caution">
    <text evidence="2">The sequence shown here is derived from an EMBL/GenBank/DDBJ whole genome shotgun (WGS) entry which is preliminary data.</text>
</comment>
<evidence type="ECO:0000313" key="3">
    <source>
        <dbReference type="Proteomes" id="UP001473302"/>
    </source>
</evidence>
<evidence type="ECO:0000256" key="1">
    <source>
        <dbReference type="SAM" id="MobiDB-lite"/>
    </source>
</evidence>
<organism evidence="2 3">
    <name type="scientific">Mucor flavus</name>
    <dbReference type="NCBI Taxonomy" id="439312"/>
    <lineage>
        <taxon>Eukaryota</taxon>
        <taxon>Fungi</taxon>
        <taxon>Fungi incertae sedis</taxon>
        <taxon>Mucoromycota</taxon>
        <taxon>Mucoromycotina</taxon>
        <taxon>Mucoromycetes</taxon>
        <taxon>Mucorales</taxon>
        <taxon>Mucorineae</taxon>
        <taxon>Mucoraceae</taxon>
        <taxon>Mucor</taxon>
    </lineage>
</organism>
<feature type="compositionally biased region" description="Low complexity" evidence="1">
    <location>
        <begin position="191"/>
        <end position="200"/>
    </location>
</feature>
<evidence type="ECO:0008006" key="4">
    <source>
        <dbReference type="Google" id="ProtNLM"/>
    </source>
</evidence>
<gene>
    <name evidence="2" type="ORF">MFLAVUS_011470</name>
</gene>
<accession>A0ABP9ZFR6</accession>
<dbReference type="EMBL" id="BAABUK010000055">
    <property type="protein sequence ID" value="GAA5817891.1"/>
    <property type="molecule type" value="Genomic_DNA"/>
</dbReference>
<feature type="compositionally biased region" description="Acidic residues" evidence="1">
    <location>
        <begin position="102"/>
        <end position="114"/>
    </location>
</feature>
<reference evidence="2 3" key="1">
    <citation type="submission" date="2024-04" db="EMBL/GenBank/DDBJ databases">
        <title>genome sequences of Mucor flavus KT1a and Helicostylum pulchrum KT1b strains isolated from the surface of a dry-aged beef.</title>
        <authorList>
            <person name="Toyotome T."/>
            <person name="Hosono M."/>
            <person name="Torimaru M."/>
            <person name="Fukuda K."/>
            <person name="Mikami N."/>
        </authorList>
    </citation>
    <scope>NUCLEOTIDE SEQUENCE [LARGE SCALE GENOMIC DNA]</scope>
    <source>
        <strain evidence="2 3">KT1a</strain>
    </source>
</reference>
<name>A0ABP9ZFR6_9FUNG</name>
<feature type="compositionally biased region" description="Basic and acidic residues" evidence="1">
    <location>
        <begin position="141"/>
        <end position="150"/>
    </location>
</feature>
<keyword evidence="3" id="KW-1185">Reference proteome</keyword>
<feature type="region of interest" description="Disordered" evidence="1">
    <location>
        <begin position="100"/>
        <end position="200"/>
    </location>
</feature>
<sequence>MVASLTPVSGHLHTNIIESLWRDLKVFIGPTYRNVKHCPAKILEYLWRYANNGTLYDGMKRCIREVEITPGNAPVEMARILKPKKEERMFEQWISRRRARDEDEEVLSDSDGDYDDPHDQDYIPPSVGISRPVPLGEPSLEENHQEEVNVRRSGRVPVAPRRRVGRPAGSTSSTRTGSGRGRPSRGRGRPRGSSSSSSRS</sequence>